<dbReference type="EMBL" id="CP031150">
    <property type="protein sequence ID" value="AXG06296.1"/>
    <property type="molecule type" value="Genomic_DNA"/>
</dbReference>
<dbReference type="GO" id="GO:0016757">
    <property type="term" value="F:glycosyltransferase activity"/>
    <property type="evidence" value="ECO:0007669"/>
    <property type="project" value="InterPro"/>
</dbReference>
<accession>A0A345E274</accession>
<keyword evidence="4" id="KW-1185">Reference proteome</keyword>
<dbReference type="KEGG" id="haj:DU500_07515"/>
<dbReference type="InterPro" id="IPR028098">
    <property type="entry name" value="Glyco_trans_4-like_N"/>
</dbReference>
<evidence type="ECO:0000313" key="3">
    <source>
        <dbReference type="EMBL" id="AXG06296.1"/>
    </source>
</evidence>
<dbReference type="SUPFAM" id="SSF53756">
    <property type="entry name" value="UDP-Glycosyltransferase/glycogen phosphorylase"/>
    <property type="match status" value="1"/>
</dbReference>
<evidence type="ECO:0000259" key="2">
    <source>
        <dbReference type="Pfam" id="PF13439"/>
    </source>
</evidence>
<feature type="domain" description="Glycosyl transferase family 1" evidence="1">
    <location>
        <begin position="190"/>
        <end position="351"/>
    </location>
</feature>
<name>A0A345E274_9EURY</name>
<dbReference type="Pfam" id="PF00534">
    <property type="entry name" value="Glycos_transf_1"/>
    <property type="match status" value="1"/>
</dbReference>
<evidence type="ECO:0000259" key="1">
    <source>
        <dbReference type="Pfam" id="PF00534"/>
    </source>
</evidence>
<evidence type="ECO:0000313" key="4">
    <source>
        <dbReference type="Proteomes" id="UP000253273"/>
    </source>
</evidence>
<sequence length="374" mass="43132">MPSICILSTVHSPTNTRVFHKEARAANSNYDVSYIVHNPPKDLDTEITFYSLGTAETRFKRWTHLLQAYRMAHSIDADIYHFHDPELLPVGILLKATTDGSVIYDAHEDYGFNALKYREWIPRMIRPWVAKAFPQIQSMLANRLDAVITTTESIAEQFRELGHQRVEVIHNFPKTEAISIGDPPVCSTHDVTLVYVGSFEHIHGLMPMLRLVQELHCRDIDVELWMLGSFGEERNKQHATEFIDHHELNDVIRFFGRIPYEDIFAYLHEADIGLCLVDQKRCEHALPTKIFEYLYAETPVVATDARSIRPYISDDVGRLVSQTSSQEQADAVLELVSDRERLSSMGKHGRHLVEQEYNWEQEAKKLLALYESLR</sequence>
<gene>
    <name evidence="3" type="ORF">DU500_07515</name>
</gene>
<reference evidence="3 4" key="1">
    <citation type="submission" date="2018-07" db="EMBL/GenBank/DDBJ databases">
        <title>Genome sequences of Haloplanus sp. CBA1113.</title>
        <authorList>
            <person name="Kim Y.B."/>
            <person name="Roh S.W."/>
        </authorList>
    </citation>
    <scope>NUCLEOTIDE SEQUENCE [LARGE SCALE GENOMIC DNA]</scope>
    <source>
        <strain evidence="3 4">CBA1113</strain>
    </source>
</reference>
<dbReference type="InterPro" id="IPR001296">
    <property type="entry name" value="Glyco_trans_1"/>
</dbReference>
<feature type="domain" description="Glycosyltransferase subfamily 4-like N-terminal" evidence="2">
    <location>
        <begin position="25"/>
        <end position="172"/>
    </location>
</feature>
<dbReference type="CDD" id="cd03794">
    <property type="entry name" value="GT4_WbuB-like"/>
    <property type="match status" value="1"/>
</dbReference>
<dbReference type="AlphaFoldDB" id="A0A345E274"/>
<keyword evidence="3" id="KW-0808">Transferase</keyword>
<dbReference type="Gene3D" id="3.40.50.2000">
    <property type="entry name" value="Glycogen Phosphorylase B"/>
    <property type="match status" value="2"/>
</dbReference>
<dbReference type="RefSeq" id="WP_114585435.1">
    <property type="nucleotide sequence ID" value="NZ_CP031150.1"/>
</dbReference>
<dbReference type="PANTHER" id="PTHR12526">
    <property type="entry name" value="GLYCOSYLTRANSFERASE"/>
    <property type="match status" value="1"/>
</dbReference>
<dbReference type="GeneID" id="37283222"/>
<protein>
    <submittedName>
        <fullName evidence="3">Glycosyltransferase</fullName>
    </submittedName>
</protein>
<proteinExistence type="predicted"/>
<dbReference type="OrthoDB" id="132546at2157"/>
<dbReference type="Proteomes" id="UP000253273">
    <property type="component" value="Chromosome"/>
</dbReference>
<dbReference type="Pfam" id="PF13439">
    <property type="entry name" value="Glyco_transf_4"/>
    <property type="match status" value="1"/>
</dbReference>
<organism evidence="3 4">
    <name type="scientific">Haloplanus rubicundus</name>
    <dbReference type="NCBI Taxonomy" id="1547898"/>
    <lineage>
        <taxon>Archaea</taxon>
        <taxon>Methanobacteriati</taxon>
        <taxon>Methanobacteriota</taxon>
        <taxon>Stenosarchaea group</taxon>
        <taxon>Halobacteria</taxon>
        <taxon>Halobacteriales</taxon>
        <taxon>Haloferacaceae</taxon>
        <taxon>Haloplanus</taxon>
    </lineage>
</organism>